<keyword evidence="8 13" id="KW-0457">Lysine biosynthesis</keyword>
<dbReference type="InterPro" id="IPR036291">
    <property type="entry name" value="NAD(P)-bd_dom_sf"/>
</dbReference>
<dbReference type="UniPathway" id="UPA00034">
    <property type="reaction ID" value="UER00018"/>
</dbReference>
<feature type="binding site" evidence="13">
    <location>
        <begin position="97"/>
        <end position="100"/>
    </location>
    <ligand>
        <name>NAD(+)</name>
        <dbReference type="ChEBI" id="CHEBI:57540"/>
    </ligand>
</feature>
<dbReference type="PIRSF" id="PIRSF000161">
    <property type="entry name" value="DHPR"/>
    <property type="match status" value="1"/>
</dbReference>
<comment type="catalytic activity">
    <reaction evidence="11 13">
        <text>(S)-2,3,4,5-tetrahydrodipicolinate + NADP(+) + H2O = (2S,4S)-4-hydroxy-2,3,4,5-tetrahydrodipicolinate + NADPH + H(+)</text>
        <dbReference type="Rhea" id="RHEA:35331"/>
        <dbReference type="ChEBI" id="CHEBI:15377"/>
        <dbReference type="ChEBI" id="CHEBI:15378"/>
        <dbReference type="ChEBI" id="CHEBI:16845"/>
        <dbReference type="ChEBI" id="CHEBI:57783"/>
        <dbReference type="ChEBI" id="CHEBI:58349"/>
        <dbReference type="ChEBI" id="CHEBI:67139"/>
        <dbReference type="EC" id="1.17.1.8"/>
    </reaction>
</comment>
<evidence type="ECO:0000256" key="6">
    <source>
        <dbReference type="ARBA" id="ARBA00023002"/>
    </source>
</evidence>
<protein>
    <recommendedName>
        <fullName evidence="10 13">4-hydroxy-tetrahydrodipicolinate reductase</fullName>
        <shortName evidence="13">HTPA reductase</shortName>
        <ecNumber evidence="10 13">1.17.1.8</ecNumber>
    </recommendedName>
</protein>
<evidence type="ECO:0000256" key="1">
    <source>
        <dbReference type="ARBA" id="ARBA00006642"/>
    </source>
</evidence>
<keyword evidence="3 13" id="KW-0028">Amino-acid biosynthesis</keyword>
<dbReference type="CDD" id="cd02274">
    <property type="entry name" value="DHDPR_N"/>
    <property type="match status" value="1"/>
</dbReference>
<keyword evidence="2 13" id="KW-0963">Cytoplasm</keyword>
<feature type="binding site" evidence="13">
    <location>
        <begin position="8"/>
        <end position="13"/>
    </location>
    <ligand>
        <name>NAD(+)</name>
        <dbReference type="ChEBI" id="CHEBI:57540"/>
    </ligand>
</feature>
<dbReference type="EMBL" id="QFPJ01000039">
    <property type="protein sequence ID" value="PZQ20987.1"/>
    <property type="molecule type" value="Genomic_DNA"/>
</dbReference>
<dbReference type="SUPFAM" id="SSF55347">
    <property type="entry name" value="Glyceraldehyde-3-phosphate dehydrogenase-like, C-terminal domain"/>
    <property type="match status" value="1"/>
</dbReference>
<keyword evidence="7 13" id="KW-0520">NAD</keyword>
<keyword evidence="6 13" id="KW-0560">Oxidoreductase</keyword>
<dbReference type="GO" id="GO:0005829">
    <property type="term" value="C:cytosol"/>
    <property type="evidence" value="ECO:0007669"/>
    <property type="project" value="TreeGrafter"/>
</dbReference>
<feature type="active site" description="Proton donor/acceptor" evidence="13">
    <location>
        <position position="130"/>
    </location>
</feature>
<evidence type="ECO:0000256" key="5">
    <source>
        <dbReference type="ARBA" id="ARBA00022915"/>
    </source>
</evidence>
<dbReference type="HAMAP" id="MF_00102">
    <property type="entry name" value="DapB"/>
    <property type="match status" value="1"/>
</dbReference>
<dbReference type="InterPro" id="IPR000846">
    <property type="entry name" value="DapB_N"/>
</dbReference>
<dbReference type="GO" id="GO:0009089">
    <property type="term" value="P:lysine biosynthetic process via diaminopimelate"/>
    <property type="evidence" value="ECO:0007669"/>
    <property type="project" value="UniProtKB-UniRule"/>
</dbReference>
<evidence type="ECO:0000256" key="3">
    <source>
        <dbReference type="ARBA" id="ARBA00022605"/>
    </source>
</evidence>
<dbReference type="Proteomes" id="UP000248597">
    <property type="component" value="Unassembled WGS sequence"/>
</dbReference>
<dbReference type="NCBIfam" id="TIGR00036">
    <property type="entry name" value="dapB"/>
    <property type="match status" value="1"/>
</dbReference>
<dbReference type="SUPFAM" id="SSF51735">
    <property type="entry name" value="NAD(P)-binding Rossmann-fold domains"/>
    <property type="match status" value="1"/>
</dbReference>
<dbReference type="InterPro" id="IPR022663">
    <property type="entry name" value="DapB_C"/>
</dbReference>
<dbReference type="GO" id="GO:0016726">
    <property type="term" value="F:oxidoreductase activity, acting on CH or CH2 groups, NAD or NADP as acceptor"/>
    <property type="evidence" value="ECO:0007669"/>
    <property type="project" value="UniProtKB-UniRule"/>
</dbReference>
<accession>A0A2W5MM54</accession>
<feature type="binding site" evidence="13">
    <location>
        <position position="131"/>
    </location>
    <ligand>
        <name>(S)-2,3,4,5-tetrahydrodipicolinate</name>
        <dbReference type="ChEBI" id="CHEBI:16845"/>
    </ligand>
</feature>
<evidence type="ECO:0000256" key="11">
    <source>
        <dbReference type="ARBA" id="ARBA00049080"/>
    </source>
</evidence>
<feature type="domain" description="Dihydrodipicolinate reductase N-terminal" evidence="14">
    <location>
        <begin position="3"/>
        <end position="99"/>
    </location>
</feature>
<evidence type="ECO:0000256" key="13">
    <source>
        <dbReference type="HAMAP-Rule" id="MF_00102"/>
    </source>
</evidence>
<feature type="binding site" evidence="13">
    <location>
        <begin position="140"/>
        <end position="141"/>
    </location>
    <ligand>
        <name>(S)-2,3,4,5-tetrahydrodipicolinate</name>
        <dbReference type="ChEBI" id="CHEBI:16845"/>
    </ligand>
</feature>
<gene>
    <name evidence="13" type="primary">dapB</name>
    <name evidence="16" type="ORF">DI569_13490</name>
</gene>
<evidence type="ECO:0000256" key="4">
    <source>
        <dbReference type="ARBA" id="ARBA00022857"/>
    </source>
</evidence>
<comment type="function">
    <text evidence="13">Catalyzes the conversion of 4-hydroxy-tetrahydrodipicolinate (HTPA) to tetrahydrodipicolinate.</text>
</comment>
<dbReference type="Gene3D" id="3.40.50.720">
    <property type="entry name" value="NAD(P)-binding Rossmann-like Domain"/>
    <property type="match status" value="1"/>
</dbReference>
<dbReference type="FunFam" id="3.30.360.10:FF:000004">
    <property type="entry name" value="4-hydroxy-tetrahydrodipicolinate reductase"/>
    <property type="match status" value="1"/>
</dbReference>
<comment type="caution">
    <text evidence="13">Was originally thought to be a dihydrodipicolinate reductase (DHDPR), catalyzing the conversion of dihydrodipicolinate to tetrahydrodipicolinate. However, it was shown in E.coli that the substrate of the enzymatic reaction is not dihydrodipicolinate (DHDP) but in fact (2S,4S)-4-hydroxy-2,3,4,5-tetrahydrodipicolinic acid (HTPA), the product released by the DapA-catalyzed reaction.</text>
</comment>
<evidence type="ECO:0000256" key="8">
    <source>
        <dbReference type="ARBA" id="ARBA00023154"/>
    </source>
</evidence>
<evidence type="ECO:0000256" key="7">
    <source>
        <dbReference type="ARBA" id="ARBA00023027"/>
    </source>
</evidence>
<dbReference type="Pfam" id="PF01113">
    <property type="entry name" value="DapB_N"/>
    <property type="match status" value="1"/>
</dbReference>
<feature type="binding site" evidence="13">
    <location>
        <position position="32"/>
    </location>
    <ligand>
        <name>NAD(+)</name>
        <dbReference type="ChEBI" id="CHEBI:57540"/>
    </ligand>
</feature>
<evidence type="ECO:0000259" key="15">
    <source>
        <dbReference type="Pfam" id="PF05173"/>
    </source>
</evidence>
<sequence length="242" mass="24967">MTSIGIIGSEGRMGMALADAIAQAGGQGGGVDRDGNIVKLVTESDVLVDFSSPGALEATLDACIAAGKPIVIGTTGLEERHHYLIDDAARDIAVLQTGNTSLGVTLLAHLVREAASRLGPEWDIEIVEMHHRMKVDAPSGTALLLGQAAAAGRGIDLGEQSERGRDGLTGARAPGAIGFASLRGGTVAGDHDVIFAGAEEMLTLSHRAENRMVFARGAVKAALWLAGQKPGRYTMPQVLGLS</sequence>
<dbReference type="AlphaFoldDB" id="A0A2W5MM54"/>
<keyword evidence="4 13" id="KW-0521">NADP</keyword>
<dbReference type="GO" id="GO:0019877">
    <property type="term" value="P:diaminopimelate biosynthetic process"/>
    <property type="evidence" value="ECO:0007669"/>
    <property type="project" value="UniProtKB-UniRule"/>
</dbReference>
<comment type="subunit">
    <text evidence="13">Homotetramer.</text>
</comment>
<comment type="subcellular location">
    <subcellularLocation>
        <location evidence="13">Cytoplasm</location>
    </subcellularLocation>
</comment>
<proteinExistence type="inferred from homology"/>
<evidence type="ECO:0000259" key="14">
    <source>
        <dbReference type="Pfam" id="PF01113"/>
    </source>
</evidence>
<feature type="domain" description="Dihydrodipicolinate reductase C-terminal" evidence="15">
    <location>
        <begin position="103"/>
        <end position="239"/>
    </location>
</feature>
<dbReference type="InterPro" id="IPR023940">
    <property type="entry name" value="DHDPR_bac"/>
</dbReference>
<dbReference type="PANTHER" id="PTHR20836">
    <property type="entry name" value="DIHYDRODIPICOLINATE REDUCTASE"/>
    <property type="match status" value="1"/>
</dbReference>
<dbReference type="GO" id="GO:0008839">
    <property type="term" value="F:4-hydroxy-tetrahydrodipicolinate reductase"/>
    <property type="evidence" value="ECO:0007669"/>
    <property type="project" value="UniProtKB-UniRule"/>
</dbReference>
<dbReference type="InterPro" id="IPR022664">
    <property type="entry name" value="DapB_N_CS"/>
</dbReference>
<comment type="caution">
    <text evidence="16">The sequence shown here is derived from an EMBL/GenBank/DDBJ whole genome shotgun (WGS) entry which is preliminary data.</text>
</comment>
<organism evidence="16 17">
    <name type="scientific">Sphingopyxis macrogoltabida</name>
    <name type="common">Sphingomonas macrogoltabidus</name>
    <dbReference type="NCBI Taxonomy" id="33050"/>
    <lineage>
        <taxon>Bacteria</taxon>
        <taxon>Pseudomonadati</taxon>
        <taxon>Pseudomonadota</taxon>
        <taxon>Alphaproteobacteria</taxon>
        <taxon>Sphingomonadales</taxon>
        <taxon>Sphingomonadaceae</taxon>
        <taxon>Sphingopyxis</taxon>
    </lineage>
</organism>
<dbReference type="EC" id="1.17.1.8" evidence="10 13"/>
<feature type="binding site" evidence="13">
    <location>
        <begin position="73"/>
        <end position="75"/>
    </location>
    <ligand>
        <name>NAD(+)</name>
        <dbReference type="ChEBI" id="CHEBI:57540"/>
    </ligand>
</feature>
<comment type="catalytic activity">
    <reaction evidence="12 13">
        <text>(S)-2,3,4,5-tetrahydrodipicolinate + NAD(+) + H2O = (2S,4S)-4-hydroxy-2,3,4,5-tetrahydrodipicolinate + NADH + H(+)</text>
        <dbReference type="Rhea" id="RHEA:35323"/>
        <dbReference type="ChEBI" id="CHEBI:15377"/>
        <dbReference type="ChEBI" id="CHEBI:15378"/>
        <dbReference type="ChEBI" id="CHEBI:16845"/>
        <dbReference type="ChEBI" id="CHEBI:57540"/>
        <dbReference type="ChEBI" id="CHEBI:57945"/>
        <dbReference type="ChEBI" id="CHEBI:67139"/>
        <dbReference type="EC" id="1.17.1.8"/>
    </reaction>
</comment>
<name>A0A2W5MM54_SPHMC</name>
<dbReference type="Pfam" id="PF05173">
    <property type="entry name" value="DapB_C"/>
    <property type="match status" value="1"/>
</dbReference>
<reference evidence="16 17" key="1">
    <citation type="submission" date="2017-08" db="EMBL/GenBank/DDBJ databases">
        <title>Infants hospitalized years apart are colonized by the same room-sourced microbial strains.</title>
        <authorList>
            <person name="Brooks B."/>
            <person name="Olm M.R."/>
            <person name="Firek B.A."/>
            <person name="Baker R."/>
            <person name="Thomas B.C."/>
            <person name="Morowitz M.J."/>
            <person name="Banfield J.F."/>
        </authorList>
    </citation>
    <scope>NUCLEOTIDE SEQUENCE [LARGE SCALE GENOMIC DNA]</scope>
    <source>
        <strain evidence="16">S2_005_003_R2_47</strain>
    </source>
</reference>
<feature type="binding site" evidence="13">
    <location>
        <position position="33"/>
    </location>
    <ligand>
        <name>NADP(+)</name>
        <dbReference type="ChEBI" id="CHEBI:58349"/>
    </ligand>
</feature>
<evidence type="ECO:0000256" key="12">
    <source>
        <dbReference type="ARBA" id="ARBA00049396"/>
    </source>
</evidence>
<evidence type="ECO:0000256" key="10">
    <source>
        <dbReference type="ARBA" id="ARBA00038983"/>
    </source>
</evidence>
<evidence type="ECO:0000256" key="2">
    <source>
        <dbReference type="ARBA" id="ARBA00022490"/>
    </source>
</evidence>
<dbReference type="GO" id="GO:0050661">
    <property type="term" value="F:NADP binding"/>
    <property type="evidence" value="ECO:0007669"/>
    <property type="project" value="UniProtKB-UniRule"/>
</dbReference>
<keyword evidence="5 13" id="KW-0220">Diaminopimelate biosynthesis</keyword>
<comment type="similarity">
    <text evidence="1 13">Belongs to the DapB family.</text>
</comment>
<evidence type="ECO:0000256" key="9">
    <source>
        <dbReference type="ARBA" id="ARBA00037922"/>
    </source>
</evidence>
<dbReference type="GO" id="GO:0051287">
    <property type="term" value="F:NAD binding"/>
    <property type="evidence" value="ECO:0007669"/>
    <property type="project" value="UniProtKB-UniRule"/>
</dbReference>
<evidence type="ECO:0000313" key="17">
    <source>
        <dbReference type="Proteomes" id="UP000248597"/>
    </source>
</evidence>
<dbReference type="Gene3D" id="3.30.360.10">
    <property type="entry name" value="Dihydrodipicolinate Reductase, domain 2"/>
    <property type="match status" value="1"/>
</dbReference>
<dbReference type="PANTHER" id="PTHR20836:SF0">
    <property type="entry name" value="4-HYDROXY-TETRAHYDRODIPICOLINATE REDUCTASE 1, CHLOROPLASTIC-RELATED"/>
    <property type="match status" value="1"/>
</dbReference>
<feature type="active site" description="Proton donor" evidence="13">
    <location>
        <position position="134"/>
    </location>
</feature>
<dbReference type="PROSITE" id="PS01298">
    <property type="entry name" value="DAPB"/>
    <property type="match status" value="1"/>
</dbReference>
<comment type="pathway">
    <text evidence="9 13">Amino-acid biosynthesis; L-lysine biosynthesis via DAP pathway; (S)-tetrahydrodipicolinate from L-aspartate: step 4/4.</text>
</comment>
<evidence type="ECO:0000313" key="16">
    <source>
        <dbReference type="EMBL" id="PZQ20987.1"/>
    </source>
</evidence>